<dbReference type="Proteomes" id="UP001597362">
    <property type="component" value="Unassembled WGS sequence"/>
</dbReference>
<dbReference type="EMBL" id="JBHUHO010000033">
    <property type="protein sequence ID" value="MFD2117017.1"/>
    <property type="molecule type" value="Genomic_DNA"/>
</dbReference>
<keyword evidence="3" id="KW-1185">Reference proteome</keyword>
<comment type="caution">
    <text evidence="2">The sequence shown here is derived from an EMBL/GenBank/DDBJ whole genome shotgun (WGS) entry which is preliminary data.</text>
</comment>
<dbReference type="PANTHER" id="PTHR36836:SF1">
    <property type="entry name" value="COLANIC ACID BIOSYNTHESIS PROTEIN WCAK"/>
    <property type="match status" value="1"/>
</dbReference>
<dbReference type="GO" id="GO:0016740">
    <property type="term" value="F:transferase activity"/>
    <property type="evidence" value="ECO:0007669"/>
    <property type="project" value="UniProtKB-KW"/>
</dbReference>
<keyword evidence="2" id="KW-0808">Transferase</keyword>
<dbReference type="PANTHER" id="PTHR36836">
    <property type="entry name" value="COLANIC ACID BIOSYNTHESIS PROTEIN WCAK"/>
    <property type="match status" value="1"/>
</dbReference>
<dbReference type="InterPro" id="IPR007345">
    <property type="entry name" value="Polysacch_pyruvyl_Trfase"/>
</dbReference>
<evidence type="ECO:0000313" key="3">
    <source>
        <dbReference type="Proteomes" id="UP001597362"/>
    </source>
</evidence>
<proteinExistence type="predicted"/>
<dbReference type="InterPro" id="IPR019896">
    <property type="entry name" value="Polysacch_pyruvyl_Trfase_CsaB"/>
</dbReference>
<reference evidence="3" key="1">
    <citation type="journal article" date="2019" name="Int. J. Syst. Evol. Microbiol.">
        <title>The Global Catalogue of Microorganisms (GCM) 10K type strain sequencing project: providing services to taxonomists for standard genome sequencing and annotation.</title>
        <authorList>
            <consortium name="The Broad Institute Genomics Platform"/>
            <consortium name="The Broad Institute Genome Sequencing Center for Infectious Disease"/>
            <person name="Wu L."/>
            <person name="Ma J."/>
        </authorList>
    </citation>
    <scope>NUCLEOTIDE SEQUENCE [LARGE SCALE GENOMIC DNA]</scope>
    <source>
        <strain evidence="3">GH52</strain>
    </source>
</reference>
<gene>
    <name evidence="2" type="primary">csaB</name>
    <name evidence="2" type="ORF">ACFSJH_14905</name>
</gene>
<organism evidence="2 3">
    <name type="scientific">Paenibacillus yanchengensis</name>
    <dbReference type="NCBI Taxonomy" id="2035833"/>
    <lineage>
        <taxon>Bacteria</taxon>
        <taxon>Bacillati</taxon>
        <taxon>Bacillota</taxon>
        <taxon>Bacilli</taxon>
        <taxon>Bacillales</taxon>
        <taxon>Paenibacillaceae</taxon>
        <taxon>Paenibacillus</taxon>
    </lineage>
</organism>
<protein>
    <submittedName>
        <fullName evidence="2">Polysaccharide pyruvyl transferase CsaB</fullName>
    </submittedName>
</protein>
<sequence>MDAQNKQKSYRVAISGYYGFRNSGDEAVLRSILLALEQESARQKVTIIPVVLSADPAGTSSQYGVEATERMQLQSLFRTLRSCDGLISGGGSLLQDATGVKTIPYYSAVIKLAQWLGKPTFIYAQGVGPVQRGVFRPLIKHVMKKSHYISVRDDESAALLESMGVARNRISLVADPVMVMPLPDDRGTEESEEIPEIIVPQIGISLRSWRSDGTDIERIKDALIELSDERRMHFRLLPFHEPDDRVVSEQVIAAIRSKLGNGSTMELVDVGNDPQQMLLEVSKLDLLVGMRLHALIYAANQLVPLMGISYDPKIDQFLGRLGLTAIGSTEQLSSEQFVRMANELLADKASWQKKHRKQVEQLREQSKRPAQQIVQYFRQNKTR</sequence>
<dbReference type="NCBIfam" id="TIGR03609">
    <property type="entry name" value="S_layer_CsaB"/>
    <property type="match status" value="1"/>
</dbReference>
<name>A0ABW4YN78_9BACL</name>
<dbReference type="RefSeq" id="WP_377773757.1">
    <property type="nucleotide sequence ID" value="NZ_JBHUHO010000033.1"/>
</dbReference>
<evidence type="ECO:0000313" key="2">
    <source>
        <dbReference type="EMBL" id="MFD2117017.1"/>
    </source>
</evidence>
<evidence type="ECO:0000259" key="1">
    <source>
        <dbReference type="Pfam" id="PF04230"/>
    </source>
</evidence>
<accession>A0ABW4YN78</accession>
<feature type="domain" description="Polysaccharide pyruvyl transferase" evidence="1">
    <location>
        <begin position="22"/>
        <end position="312"/>
    </location>
</feature>
<dbReference type="Pfam" id="PF04230">
    <property type="entry name" value="PS_pyruv_trans"/>
    <property type="match status" value="1"/>
</dbReference>